<accession>A0ABX9JXN9</accession>
<evidence type="ECO:0000256" key="12">
    <source>
        <dbReference type="RuleBase" id="RU362085"/>
    </source>
</evidence>
<dbReference type="InterPro" id="IPR007694">
    <property type="entry name" value="DNA_helicase_DnaB-like_C"/>
</dbReference>
<evidence type="ECO:0000256" key="4">
    <source>
        <dbReference type="ARBA" id="ARBA00022741"/>
    </source>
</evidence>
<keyword evidence="6 12" id="KW-0347">Helicase</keyword>
<feature type="domain" description="SF4 helicase" evidence="14">
    <location>
        <begin position="206"/>
        <end position="480"/>
    </location>
</feature>
<dbReference type="Gene3D" id="1.10.860.10">
    <property type="entry name" value="DNAb Helicase, Chain A"/>
    <property type="match status" value="1"/>
</dbReference>
<dbReference type="NCBIfam" id="TIGR00665">
    <property type="entry name" value="DnaB"/>
    <property type="match status" value="1"/>
</dbReference>
<protein>
    <recommendedName>
        <fullName evidence="11 12">Replicative DNA helicase</fullName>
        <ecNumber evidence="11 12">5.6.2.3</ecNumber>
    </recommendedName>
</protein>
<dbReference type="PANTHER" id="PTHR30153">
    <property type="entry name" value="REPLICATIVE DNA HELICASE DNAB"/>
    <property type="match status" value="1"/>
</dbReference>
<organism evidence="15 16">
    <name type="scientific">Archangium gephyra</name>
    <dbReference type="NCBI Taxonomy" id="48"/>
    <lineage>
        <taxon>Bacteria</taxon>
        <taxon>Pseudomonadati</taxon>
        <taxon>Myxococcota</taxon>
        <taxon>Myxococcia</taxon>
        <taxon>Myxococcales</taxon>
        <taxon>Cystobacterineae</taxon>
        <taxon>Archangiaceae</taxon>
        <taxon>Archangium</taxon>
    </lineage>
</organism>
<evidence type="ECO:0000256" key="7">
    <source>
        <dbReference type="ARBA" id="ARBA00022840"/>
    </source>
</evidence>
<comment type="function">
    <text evidence="12">The main replicative DNA helicase, it participates in initiation and elongation during chromosome replication. Travels ahead of the DNA replisome, separating dsDNA into templates for DNA synthesis. A processive ATP-dependent 5'-3' DNA helicase it has DNA-dependent ATPase activity.</text>
</comment>
<evidence type="ECO:0000313" key="16">
    <source>
        <dbReference type="Proteomes" id="UP000256345"/>
    </source>
</evidence>
<keyword evidence="8 12" id="KW-0238">DNA-binding</keyword>
<evidence type="ECO:0000256" key="9">
    <source>
        <dbReference type="ARBA" id="ARBA00023235"/>
    </source>
</evidence>
<gene>
    <name evidence="15" type="ORF">ATI61_108470</name>
</gene>
<keyword evidence="9" id="KW-0413">Isomerase</keyword>
<dbReference type="InterPro" id="IPR007692">
    <property type="entry name" value="DNA_helicase_DnaB"/>
</dbReference>
<dbReference type="SUPFAM" id="SSF52540">
    <property type="entry name" value="P-loop containing nucleoside triphosphate hydrolases"/>
    <property type="match status" value="1"/>
</dbReference>
<proteinExistence type="inferred from homology"/>
<keyword evidence="5 12" id="KW-0378">Hydrolase</keyword>
<dbReference type="InterPro" id="IPR016136">
    <property type="entry name" value="DNA_helicase_N/primase_C"/>
</dbReference>
<dbReference type="PROSITE" id="PS51199">
    <property type="entry name" value="SF4_HELICASE"/>
    <property type="match status" value="1"/>
</dbReference>
<keyword evidence="3 12" id="KW-0235">DNA replication</keyword>
<evidence type="ECO:0000259" key="13">
    <source>
        <dbReference type="PROSITE" id="PS50162"/>
    </source>
</evidence>
<dbReference type="InterPro" id="IPR020588">
    <property type="entry name" value="RecA_ATP-bd"/>
</dbReference>
<keyword evidence="4 12" id="KW-0547">Nucleotide-binding</keyword>
<dbReference type="InterPro" id="IPR027417">
    <property type="entry name" value="P-loop_NTPase"/>
</dbReference>
<dbReference type="Proteomes" id="UP000256345">
    <property type="component" value="Unassembled WGS sequence"/>
</dbReference>
<dbReference type="InterPro" id="IPR003593">
    <property type="entry name" value="AAA+_ATPase"/>
</dbReference>
<dbReference type="GO" id="GO:0004386">
    <property type="term" value="F:helicase activity"/>
    <property type="evidence" value="ECO:0007669"/>
    <property type="project" value="UniProtKB-KW"/>
</dbReference>
<evidence type="ECO:0000256" key="10">
    <source>
        <dbReference type="ARBA" id="ARBA00048954"/>
    </source>
</evidence>
<dbReference type="PANTHER" id="PTHR30153:SF2">
    <property type="entry name" value="REPLICATIVE DNA HELICASE"/>
    <property type="match status" value="1"/>
</dbReference>
<evidence type="ECO:0000256" key="1">
    <source>
        <dbReference type="ARBA" id="ARBA00008428"/>
    </source>
</evidence>
<comment type="caution">
    <text evidence="15">The sequence shown here is derived from an EMBL/GenBank/DDBJ whole genome shotgun (WGS) entry which is preliminary data.</text>
</comment>
<dbReference type="Pfam" id="PF00772">
    <property type="entry name" value="DnaB"/>
    <property type="match status" value="1"/>
</dbReference>
<name>A0ABX9JXN9_9BACT</name>
<comment type="catalytic activity">
    <reaction evidence="10 12">
        <text>ATP + H2O = ADP + phosphate + H(+)</text>
        <dbReference type="Rhea" id="RHEA:13065"/>
        <dbReference type="ChEBI" id="CHEBI:15377"/>
        <dbReference type="ChEBI" id="CHEBI:15378"/>
        <dbReference type="ChEBI" id="CHEBI:30616"/>
        <dbReference type="ChEBI" id="CHEBI:43474"/>
        <dbReference type="ChEBI" id="CHEBI:456216"/>
        <dbReference type="EC" id="5.6.2.3"/>
    </reaction>
</comment>
<dbReference type="InterPro" id="IPR007693">
    <property type="entry name" value="DNA_helicase_DnaB-like_N"/>
</dbReference>
<dbReference type="CDD" id="cd00984">
    <property type="entry name" value="DnaB_C"/>
    <property type="match status" value="1"/>
</dbReference>
<evidence type="ECO:0000256" key="3">
    <source>
        <dbReference type="ARBA" id="ARBA00022705"/>
    </source>
</evidence>
<keyword evidence="7 12" id="KW-0067">ATP-binding</keyword>
<evidence type="ECO:0000256" key="5">
    <source>
        <dbReference type="ARBA" id="ARBA00022801"/>
    </source>
</evidence>
<dbReference type="PROSITE" id="PS50162">
    <property type="entry name" value="RECA_2"/>
    <property type="match status" value="1"/>
</dbReference>
<dbReference type="Gene3D" id="3.40.50.300">
    <property type="entry name" value="P-loop containing nucleotide triphosphate hydrolases"/>
    <property type="match status" value="1"/>
</dbReference>
<evidence type="ECO:0000256" key="2">
    <source>
        <dbReference type="ARBA" id="ARBA00022515"/>
    </source>
</evidence>
<evidence type="ECO:0000259" key="14">
    <source>
        <dbReference type="PROSITE" id="PS51199"/>
    </source>
</evidence>
<evidence type="ECO:0000256" key="6">
    <source>
        <dbReference type="ARBA" id="ARBA00022806"/>
    </source>
</evidence>
<comment type="similarity">
    <text evidence="1 12">Belongs to the helicase family. DnaB subfamily.</text>
</comment>
<keyword evidence="16" id="KW-1185">Reference proteome</keyword>
<evidence type="ECO:0000256" key="11">
    <source>
        <dbReference type="NCBIfam" id="TIGR00665"/>
    </source>
</evidence>
<dbReference type="InterPro" id="IPR036185">
    <property type="entry name" value="DNA_heli_DnaB-like_N_sf"/>
</dbReference>
<dbReference type="EMBL" id="QUMU01000008">
    <property type="protein sequence ID" value="REG28927.1"/>
    <property type="molecule type" value="Genomic_DNA"/>
</dbReference>
<evidence type="ECO:0000256" key="8">
    <source>
        <dbReference type="ARBA" id="ARBA00023125"/>
    </source>
</evidence>
<keyword evidence="2 12" id="KW-0639">Primosome</keyword>
<evidence type="ECO:0000313" key="15">
    <source>
        <dbReference type="EMBL" id="REG28927.1"/>
    </source>
</evidence>
<dbReference type="SMART" id="SM00382">
    <property type="entry name" value="AAA"/>
    <property type="match status" value="1"/>
</dbReference>
<dbReference type="EC" id="5.6.2.3" evidence="11 12"/>
<dbReference type="SUPFAM" id="SSF48024">
    <property type="entry name" value="N-terminal domain of DnaB helicase"/>
    <property type="match status" value="1"/>
</dbReference>
<dbReference type="Pfam" id="PF03796">
    <property type="entry name" value="DnaB_C"/>
    <property type="match status" value="1"/>
</dbReference>
<sequence>MSEAEFRLPRYILVAEPVDWPGTMDNILDIRTGGRRSHEDLAAERAVLGAVLADNTIIDSLAEVVHQDDFASPAHAQIFAAMVKLAGSSRQVDHLTLAEELKVLGQLAAVGGPAYLMSLDQVVPVPGNAVQYAHIVKDQALRRRLANAGREIQELASQETGELDVLLDEAERKVFLLAEKKRVGDLRPVSELMEHTLDLLDKMKTATTGITGLSTGYADLDQALTGLHAGELLILAARPGVGKTSFAMNIATHVGLAEEPKAAAIFSLEMPADQLLMRLLASSARVDMKKLRGGRLTPHDEEKFQEMAGKLYNAPIYIDDSGGLSPFDLRAKARRLKQRDPRLSLIIIDYLQLMHQKGKVESRQLEISEISRSLKQLAKELEVPIIALSQLSRKVEERKGGKPMLSDLRESGAIEQDADVVMFIHREDQGENAEGGEVQRTSSAIPVQLVIAKQRNGPICDIDLIFLAEYTRFESRARVE</sequence>
<feature type="domain" description="RecA family profile 1" evidence="13">
    <location>
        <begin position="209"/>
        <end position="391"/>
    </location>
</feature>
<reference evidence="15 16" key="1">
    <citation type="submission" date="2018-08" db="EMBL/GenBank/DDBJ databases">
        <title>Genomic Encyclopedia of Archaeal and Bacterial Type Strains, Phase II (KMG-II): from individual species to whole genera.</title>
        <authorList>
            <person name="Goeker M."/>
        </authorList>
    </citation>
    <scope>NUCLEOTIDE SEQUENCE [LARGE SCALE GENOMIC DNA]</scope>
    <source>
        <strain evidence="15 16">DSM 2261</strain>
    </source>
</reference>